<reference evidence="2" key="1">
    <citation type="submission" date="2022-04" db="EMBL/GenBank/DDBJ databases">
        <title>Hymenobacter sp. isolated from the air.</title>
        <authorList>
            <person name="Won M."/>
            <person name="Lee C.-M."/>
            <person name="Woen H.-Y."/>
            <person name="Kwon S.-W."/>
        </authorList>
    </citation>
    <scope>NUCLEOTIDE SEQUENCE</scope>
    <source>
        <strain evidence="2">5420S-77</strain>
        <plasmid evidence="2">unnamed9</plasmid>
    </source>
</reference>
<keyword evidence="3" id="KW-1185">Reference proteome</keyword>
<evidence type="ECO:0000259" key="1">
    <source>
        <dbReference type="PROSITE" id="PS50042"/>
    </source>
</evidence>
<dbReference type="InterPro" id="IPR014710">
    <property type="entry name" value="RmlC-like_jellyroll"/>
</dbReference>
<dbReference type="PROSITE" id="PS50042">
    <property type="entry name" value="CNMP_BINDING_3"/>
    <property type="match status" value="1"/>
</dbReference>
<organism evidence="2 3">
    <name type="scientific">Hymenobacter volaticus</name>
    <dbReference type="NCBI Taxonomy" id="2932254"/>
    <lineage>
        <taxon>Bacteria</taxon>
        <taxon>Pseudomonadati</taxon>
        <taxon>Bacteroidota</taxon>
        <taxon>Cytophagia</taxon>
        <taxon>Cytophagales</taxon>
        <taxon>Hymenobacteraceae</taxon>
        <taxon>Hymenobacter</taxon>
    </lineage>
</organism>
<dbReference type="InterPro" id="IPR000595">
    <property type="entry name" value="cNMP-bd_dom"/>
</dbReference>
<dbReference type="SMART" id="SM00100">
    <property type="entry name" value="cNMP"/>
    <property type="match status" value="1"/>
</dbReference>
<geneLocation type="plasmid" evidence="2 3">
    <name>unnamed9</name>
</geneLocation>
<dbReference type="Proteomes" id="UP000830401">
    <property type="component" value="Plasmid unnamed9"/>
</dbReference>
<accession>A0ABY4GGE5</accession>
<dbReference type="RefSeq" id="WP_245127760.1">
    <property type="nucleotide sequence ID" value="NZ_CP095070.1"/>
</dbReference>
<evidence type="ECO:0000313" key="3">
    <source>
        <dbReference type="Proteomes" id="UP000830401"/>
    </source>
</evidence>
<name>A0ABY4GGE5_9BACT</name>
<keyword evidence="2" id="KW-0614">Plasmid</keyword>
<protein>
    <submittedName>
        <fullName evidence="2">Cyclic nucleotide-binding domain-containing protein</fullName>
    </submittedName>
</protein>
<dbReference type="InterPro" id="IPR018490">
    <property type="entry name" value="cNMP-bd_dom_sf"/>
</dbReference>
<evidence type="ECO:0000313" key="2">
    <source>
        <dbReference type="EMBL" id="UOQ69911.1"/>
    </source>
</evidence>
<dbReference type="EMBL" id="CP095070">
    <property type="protein sequence ID" value="UOQ69911.1"/>
    <property type="molecule type" value="Genomic_DNA"/>
</dbReference>
<sequence>MPALLLPYLDRVGFIPEVDRAVIAAAWQVRSLKEGETLLTAGAVCHELYFVQEGVLRIQVQQASGKEVTHFFMAENRFCTILHSFTHQIPAAESIQAACVTQVLAISRTNLEALYHQLPYLRNLIMESIQQGLLDKIRLRNSYLGQDSAARYHQFLRCQPEVARRVSLSDVASYLGITQQSLSRIRRASN</sequence>
<dbReference type="SUPFAM" id="SSF51206">
    <property type="entry name" value="cAMP-binding domain-like"/>
    <property type="match status" value="1"/>
</dbReference>
<dbReference type="Pfam" id="PF00027">
    <property type="entry name" value="cNMP_binding"/>
    <property type="match status" value="1"/>
</dbReference>
<dbReference type="Gene3D" id="2.60.120.10">
    <property type="entry name" value="Jelly Rolls"/>
    <property type="match status" value="1"/>
</dbReference>
<dbReference type="CDD" id="cd00038">
    <property type="entry name" value="CAP_ED"/>
    <property type="match status" value="1"/>
</dbReference>
<gene>
    <name evidence="2" type="ORF">MUN86_30890</name>
</gene>
<feature type="domain" description="Cyclic nucleotide-binding" evidence="1">
    <location>
        <begin position="23"/>
        <end position="132"/>
    </location>
</feature>
<proteinExistence type="predicted"/>